<name>A0ABX8N0A5_9PSED</name>
<dbReference type="RefSeq" id="WP_217839397.1">
    <property type="nucleotide sequence ID" value="NZ_CP077076.1"/>
</dbReference>
<feature type="region of interest" description="Disordered" evidence="1">
    <location>
        <begin position="1"/>
        <end position="24"/>
    </location>
</feature>
<accession>A0ABX8N0A5</accession>
<dbReference type="EMBL" id="CP077076">
    <property type="protein sequence ID" value="QXH49790.1"/>
    <property type="molecule type" value="Genomic_DNA"/>
</dbReference>
<evidence type="ECO:0000313" key="3">
    <source>
        <dbReference type="Proteomes" id="UP001046350"/>
    </source>
</evidence>
<organism evidence="2 3">
    <name type="scientific">Pseudomonas fakonensis</name>
    <dbReference type="NCBI Taxonomy" id="2842355"/>
    <lineage>
        <taxon>Bacteria</taxon>
        <taxon>Pseudomonadati</taxon>
        <taxon>Pseudomonadota</taxon>
        <taxon>Gammaproteobacteria</taxon>
        <taxon>Pseudomonadales</taxon>
        <taxon>Pseudomonadaceae</taxon>
        <taxon>Pseudomonas</taxon>
    </lineage>
</organism>
<evidence type="ECO:0000313" key="2">
    <source>
        <dbReference type="EMBL" id="QXH49790.1"/>
    </source>
</evidence>
<dbReference type="Proteomes" id="UP001046350">
    <property type="component" value="Chromosome"/>
</dbReference>
<proteinExistence type="predicted"/>
<protein>
    <submittedName>
        <fullName evidence="2">Uncharacterized protein</fullName>
    </submittedName>
</protein>
<reference evidence="2" key="1">
    <citation type="journal article" date="2021" name="Microorganisms">
        <title>The Ever-Expanding Pseudomonas Genus: Description of 43 New Species and Partition of the Pseudomonas putida Group.</title>
        <authorList>
            <person name="Girard L."/>
            <person name="Lood C."/>
            <person name="Hofte M."/>
            <person name="Vandamme P."/>
            <person name="Rokni-Zadeh H."/>
            <person name="van Noort V."/>
            <person name="Lavigne R."/>
            <person name="De Mot R."/>
        </authorList>
    </citation>
    <scope>NUCLEOTIDE SEQUENCE</scope>
    <source>
        <strain evidence="2">COW40</strain>
    </source>
</reference>
<sequence length="68" mass="7675">MSEAGPASRAEFHSQHQAEATEQAQRLLARREELQGTWLAWVAGELYQLGPPPFVAMVRRELQRLSEG</sequence>
<gene>
    <name evidence="2" type="ORF">KSS94_17805</name>
</gene>
<keyword evidence="3" id="KW-1185">Reference proteome</keyword>
<evidence type="ECO:0000256" key="1">
    <source>
        <dbReference type="SAM" id="MobiDB-lite"/>
    </source>
</evidence>